<evidence type="ECO:0000256" key="7">
    <source>
        <dbReference type="ARBA" id="ARBA00023004"/>
    </source>
</evidence>
<keyword evidence="4" id="KW-0479">Metal-binding</keyword>
<evidence type="ECO:0000256" key="6">
    <source>
        <dbReference type="ARBA" id="ARBA00023002"/>
    </source>
</evidence>
<dbReference type="InterPro" id="IPR017680">
    <property type="entry name" value="CoB/CoM_hetero-S_Rdtase_csu"/>
</dbReference>
<keyword evidence="3" id="KW-0004">4Fe-4S</keyword>
<organism evidence="10 11">
    <name type="scientific">Candidatus Lokiarchaeum ossiferum</name>
    <dbReference type="NCBI Taxonomy" id="2951803"/>
    <lineage>
        <taxon>Archaea</taxon>
        <taxon>Promethearchaeati</taxon>
        <taxon>Promethearchaeota</taxon>
        <taxon>Promethearchaeia</taxon>
        <taxon>Promethearchaeales</taxon>
        <taxon>Promethearchaeaceae</taxon>
        <taxon>Candidatus Lokiarchaeum</taxon>
    </lineage>
</organism>
<evidence type="ECO:0000256" key="4">
    <source>
        <dbReference type="ARBA" id="ARBA00022723"/>
    </source>
</evidence>
<evidence type="ECO:0000313" key="11">
    <source>
        <dbReference type="Proteomes" id="UP001208689"/>
    </source>
</evidence>
<keyword evidence="7" id="KW-0408">Iron</keyword>
<evidence type="ECO:0000256" key="2">
    <source>
        <dbReference type="ARBA" id="ARBA00007097"/>
    </source>
</evidence>
<sequence length="183" mass="20604">MEYLKKDIIQSYRGSIEEEIIKDHALKAINACFQCGTCSGGCPSGRRTALVTRKIIRKAISNMEDVLNDKEIWMCTTCYTCFERCPRSVPITDIIIKLRNLAVRKGNMLESHKQLSHVLIQTGHGVPLGNADNQWAKLRMSCGLSPLPPTTHMHPEAIEEIAILVKKTHFDKLVGYPRIITTD</sequence>
<dbReference type="Gene3D" id="1.10.1060.10">
    <property type="entry name" value="Alpha-helical ferredoxin"/>
    <property type="match status" value="1"/>
</dbReference>
<dbReference type="InterPro" id="IPR009051">
    <property type="entry name" value="Helical_ferredxn"/>
</dbReference>
<evidence type="ECO:0000256" key="1">
    <source>
        <dbReference type="ARBA" id="ARBA00004808"/>
    </source>
</evidence>
<dbReference type="Pfam" id="PF13183">
    <property type="entry name" value="Fer4_8"/>
    <property type="match status" value="1"/>
</dbReference>
<evidence type="ECO:0000259" key="9">
    <source>
        <dbReference type="Pfam" id="PF13183"/>
    </source>
</evidence>
<gene>
    <name evidence="10" type="ORF">NEF87_003202</name>
</gene>
<dbReference type="SUPFAM" id="SSF46548">
    <property type="entry name" value="alpha-helical ferredoxin"/>
    <property type="match status" value="1"/>
</dbReference>
<keyword evidence="11" id="KW-1185">Reference proteome</keyword>
<name>A0ABY6HVM6_9ARCH</name>
<dbReference type="Proteomes" id="UP001208689">
    <property type="component" value="Chromosome"/>
</dbReference>
<dbReference type="InterPro" id="IPR017900">
    <property type="entry name" value="4Fe4S_Fe_S_CS"/>
</dbReference>
<evidence type="ECO:0000313" key="10">
    <source>
        <dbReference type="EMBL" id="UYP46917.1"/>
    </source>
</evidence>
<dbReference type="PROSITE" id="PS00198">
    <property type="entry name" value="4FE4S_FER_1"/>
    <property type="match status" value="1"/>
</dbReference>
<protein>
    <submittedName>
        <fullName evidence="10">H(2):CoB-CoM heterodisulfide,ferredoxin reductase subunit C</fullName>
        <ecNumber evidence="10">1.8.98.5</ecNumber>
    </submittedName>
</protein>
<keyword evidence="8" id="KW-0411">Iron-sulfur</keyword>
<evidence type="ECO:0000256" key="5">
    <source>
        <dbReference type="ARBA" id="ARBA00022994"/>
    </source>
</evidence>
<comment type="pathway">
    <text evidence="1">Cofactor metabolism; coenzyme M-coenzyme B heterodisulfide reduction; coenzyme B and coenzyme M from coenzyme M-coenzyme B heterodisulfide: step 1/1.</text>
</comment>
<dbReference type="NCBIfam" id="TIGR03290">
    <property type="entry name" value="CoB_CoM_SS_C"/>
    <property type="match status" value="1"/>
</dbReference>
<dbReference type="InterPro" id="IPR051460">
    <property type="entry name" value="HdrC_iron-sulfur_subunit"/>
</dbReference>
<comment type="similarity">
    <text evidence="2">Belongs to the HdrC family.</text>
</comment>
<dbReference type="EMBL" id="CP104013">
    <property type="protein sequence ID" value="UYP46917.1"/>
    <property type="molecule type" value="Genomic_DNA"/>
</dbReference>
<dbReference type="PANTHER" id="PTHR43255">
    <property type="entry name" value="IRON-SULFUR-BINDING OXIDOREDUCTASE FADF-RELATED-RELATED"/>
    <property type="match status" value="1"/>
</dbReference>
<reference evidence="10" key="1">
    <citation type="submission" date="2022-09" db="EMBL/GenBank/DDBJ databases">
        <title>Actin cytoskeleton and complex cell architecture in an #Asgard archaeon.</title>
        <authorList>
            <person name="Ponce Toledo R.I."/>
            <person name="Schleper C."/>
            <person name="Rodrigues Oliveira T."/>
            <person name="Wollweber F."/>
            <person name="Xu J."/>
            <person name="Rittmann S."/>
            <person name="Klingl A."/>
            <person name="Pilhofer M."/>
        </authorList>
    </citation>
    <scope>NUCLEOTIDE SEQUENCE</scope>
    <source>
        <strain evidence="10">B-35</strain>
    </source>
</reference>
<dbReference type="EC" id="1.8.98.5" evidence="10"/>
<proteinExistence type="inferred from homology"/>
<keyword evidence="5" id="KW-0484">Methanogenesis</keyword>
<dbReference type="PANTHER" id="PTHR43255:SF1">
    <property type="entry name" value="IRON-SULFUR-BINDING OXIDOREDUCTASE FADF-RELATED"/>
    <property type="match status" value="1"/>
</dbReference>
<keyword evidence="6 10" id="KW-0560">Oxidoreductase</keyword>
<feature type="domain" description="4Fe-4S ferredoxin-type" evidence="9">
    <location>
        <begin position="29"/>
        <end position="89"/>
    </location>
</feature>
<dbReference type="InterPro" id="IPR017896">
    <property type="entry name" value="4Fe4S_Fe-S-bd"/>
</dbReference>
<evidence type="ECO:0000256" key="8">
    <source>
        <dbReference type="ARBA" id="ARBA00023014"/>
    </source>
</evidence>
<evidence type="ECO:0000256" key="3">
    <source>
        <dbReference type="ARBA" id="ARBA00022485"/>
    </source>
</evidence>
<accession>A0ABY6HVM6</accession>
<dbReference type="GO" id="GO:0016491">
    <property type="term" value="F:oxidoreductase activity"/>
    <property type="evidence" value="ECO:0007669"/>
    <property type="project" value="UniProtKB-KW"/>
</dbReference>